<protein>
    <recommendedName>
        <fullName evidence="3">5-methylcytosine-specific restriction enzyme subunit McrC</fullName>
    </recommendedName>
</protein>
<keyword evidence="2" id="KW-1185">Reference proteome</keyword>
<reference evidence="1 2" key="1">
    <citation type="journal article" date="2019" name="Int. J. Syst. Evol. Microbiol.">
        <title>The Global Catalogue of Microorganisms (GCM) 10K type strain sequencing project: providing services to taxonomists for standard genome sequencing and annotation.</title>
        <authorList>
            <consortium name="The Broad Institute Genomics Platform"/>
            <consortium name="The Broad Institute Genome Sequencing Center for Infectious Disease"/>
            <person name="Wu L."/>
            <person name="Ma J."/>
        </authorList>
    </citation>
    <scope>NUCLEOTIDE SEQUENCE [LARGE SCALE GENOMIC DNA]</scope>
    <source>
        <strain evidence="1 2">JCM 14603</strain>
    </source>
</reference>
<comment type="caution">
    <text evidence="1">The sequence shown here is derived from an EMBL/GenBank/DDBJ whole genome shotgun (WGS) entry which is preliminary data.</text>
</comment>
<dbReference type="EMBL" id="BAAAES010000003">
    <property type="protein sequence ID" value="GAA0659721.1"/>
    <property type="molecule type" value="Genomic_DNA"/>
</dbReference>
<gene>
    <name evidence="1" type="ORF">GCM10009102_05180</name>
</gene>
<dbReference type="RefSeq" id="WP_166753268.1">
    <property type="nucleotide sequence ID" value="NZ_BAAAES010000003.1"/>
</dbReference>
<dbReference type="Pfam" id="PF10117">
    <property type="entry name" value="McrBC"/>
    <property type="match status" value="1"/>
</dbReference>
<sequence>MPREVLECEEFSEIQVRIDTLVENGELKIDERVIGRGYLNVTLRGGQVALRADRHVGLIPLTDSLAVRVRPRTSIANLSYMIARSGVAPAAIRGFSRGYLPRFEVSEDLERTYAESLVLGAEQIASRGLMKGYTAVRNPPPWRGRLLPTETIRSYASRGVRYKHSFLFNTLSSSVIENQALLEALTIVKRAIEGDNRFSALLSRTNKVIKAFDSVSHWHGSRSSLVSALGRKIRLVAPQLSFYRDALWSSLLLLQKTLPDVSDEGLVRLDSLIIDVSKVFEAYTRRVIAERASALGWHVKDGNVHPTSFFTDNRQYRVQPDIVIYRGRDPLAVIDAKYKPNPKEADRYELLSFMDALGVQHGALLCPQLDTNKSISMGITTSGKQVSLLRLDLRADDPDTEADRLFENVRKLVEGQKDYI</sequence>
<dbReference type="Proteomes" id="UP001500238">
    <property type="component" value="Unassembled WGS sequence"/>
</dbReference>
<accession>A0ABN1HNP9</accession>
<evidence type="ECO:0000313" key="2">
    <source>
        <dbReference type="Proteomes" id="UP001500238"/>
    </source>
</evidence>
<evidence type="ECO:0008006" key="3">
    <source>
        <dbReference type="Google" id="ProtNLM"/>
    </source>
</evidence>
<name>A0ABN1HNP9_9SPHN</name>
<dbReference type="InterPro" id="IPR019292">
    <property type="entry name" value="McrC"/>
</dbReference>
<evidence type="ECO:0000313" key="1">
    <source>
        <dbReference type="EMBL" id="GAA0659721.1"/>
    </source>
</evidence>
<proteinExistence type="predicted"/>
<organism evidence="1 2">
    <name type="scientific">Sphingomonas insulae</name>
    <dbReference type="NCBI Taxonomy" id="424800"/>
    <lineage>
        <taxon>Bacteria</taxon>
        <taxon>Pseudomonadati</taxon>
        <taxon>Pseudomonadota</taxon>
        <taxon>Alphaproteobacteria</taxon>
        <taxon>Sphingomonadales</taxon>
        <taxon>Sphingomonadaceae</taxon>
        <taxon>Sphingomonas</taxon>
    </lineage>
</organism>